<gene>
    <name evidence="10" type="ORF">KJP28_11880</name>
</gene>
<keyword evidence="4" id="KW-0808">Transferase</keyword>
<protein>
    <recommendedName>
        <fullName evidence="2">histidine kinase</fullName>
        <ecNumber evidence="2">2.7.13.3</ecNumber>
    </recommendedName>
</protein>
<dbReference type="PANTHER" id="PTHR41523">
    <property type="entry name" value="TWO-COMPONENT SYSTEM SENSOR PROTEIN"/>
    <property type="match status" value="1"/>
</dbReference>
<accession>A0ABS6T2Z6</accession>
<evidence type="ECO:0000313" key="10">
    <source>
        <dbReference type="EMBL" id="MBV7379626.1"/>
    </source>
</evidence>
<keyword evidence="5" id="KW-0547">Nucleotide-binding</keyword>
<dbReference type="Pfam" id="PF07568">
    <property type="entry name" value="HisKA_2"/>
    <property type="match status" value="1"/>
</dbReference>
<dbReference type="Proteomes" id="UP000756530">
    <property type="component" value="Unassembled WGS sequence"/>
</dbReference>
<dbReference type="Pfam" id="PF13581">
    <property type="entry name" value="HATPase_c_2"/>
    <property type="match status" value="1"/>
</dbReference>
<dbReference type="GO" id="GO:0005524">
    <property type="term" value="F:ATP binding"/>
    <property type="evidence" value="ECO:0007669"/>
    <property type="project" value="UniProtKB-KW"/>
</dbReference>
<dbReference type="InterPro" id="IPR000014">
    <property type="entry name" value="PAS"/>
</dbReference>
<evidence type="ECO:0000256" key="3">
    <source>
        <dbReference type="ARBA" id="ARBA00022553"/>
    </source>
</evidence>
<feature type="domain" description="Histidine kinase/HSP90-like ATPase" evidence="8">
    <location>
        <begin position="246"/>
        <end position="342"/>
    </location>
</feature>
<dbReference type="InterPro" id="IPR011495">
    <property type="entry name" value="Sig_transdc_His_kin_sub2_dim/P"/>
</dbReference>
<dbReference type="InterPro" id="IPR011102">
    <property type="entry name" value="Sig_transdc_His_kinase_HWE"/>
</dbReference>
<evidence type="ECO:0000256" key="7">
    <source>
        <dbReference type="ARBA" id="ARBA00022840"/>
    </source>
</evidence>
<dbReference type="NCBIfam" id="TIGR00229">
    <property type="entry name" value="sensory_box"/>
    <property type="match status" value="1"/>
</dbReference>
<dbReference type="PANTHER" id="PTHR41523:SF8">
    <property type="entry name" value="ETHYLENE RESPONSE SENSOR PROTEIN"/>
    <property type="match status" value="1"/>
</dbReference>
<evidence type="ECO:0000313" key="11">
    <source>
        <dbReference type="Proteomes" id="UP000756530"/>
    </source>
</evidence>
<keyword evidence="11" id="KW-1185">Reference proteome</keyword>
<feature type="domain" description="Signal transduction histidine kinase HWE region" evidence="9">
    <location>
        <begin position="152"/>
        <end position="238"/>
    </location>
</feature>
<sequence length="344" mass="37193">MEATLHQGELPLATGAHEHLFDTITNLTGDGLCLAEMITDAEGRAVDYRFLEVNPKFEAFTGLKDAEGKTALELVPGLEHHWVDTYGRVGLGRETLRFENGSVPMGRWFEVCASPAPVFGQLFILFRDVTRRKDAEEANLQALDRAQHLLSELNHRVKNSLTVINSIISMEKRKSSEDVGRALDRVGSRIDAVRGLFAALSDTGSVDRVCSGTYLNRVVDGLQGAVVIEGRIVIRAEIEEIELDAEQAVSLGLVVNELVTNAVKHAFPNGRHGTIDVKFCKDGDALVLCVTDDGGQAPAGAGTEGGLGSRLIKAFAQNLDADIETDASDRGTCVTLRFRPSGNP</sequence>
<evidence type="ECO:0000256" key="6">
    <source>
        <dbReference type="ARBA" id="ARBA00022777"/>
    </source>
</evidence>
<comment type="catalytic activity">
    <reaction evidence="1">
        <text>ATP + protein L-histidine = ADP + protein N-phospho-L-histidine.</text>
        <dbReference type="EC" id="2.7.13.3"/>
    </reaction>
</comment>
<dbReference type="SMART" id="SM00387">
    <property type="entry name" value="HATPase_c"/>
    <property type="match status" value="1"/>
</dbReference>
<dbReference type="EC" id="2.7.13.3" evidence="2"/>
<keyword evidence="3" id="KW-0597">Phosphoprotein</keyword>
<keyword evidence="6" id="KW-0418">Kinase</keyword>
<proteinExistence type="predicted"/>
<evidence type="ECO:0000259" key="8">
    <source>
        <dbReference type="SMART" id="SM00387"/>
    </source>
</evidence>
<organism evidence="10 11">
    <name type="scientific">Maritimibacter dapengensis</name>
    <dbReference type="NCBI Taxonomy" id="2836868"/>
    <lineage>
        <taxon>Bacteria</taxon>
        <taxon>Pseudomonadati</taxon>
        <taxon>Pseudomonadota</taxon>
        <taxon>Alphaproteobacteria</taxon>
        <taxon>Rhodobacterales</taxon>
        <taxon>Roseobacteraceae</taxon>
        <taxon>Maritimibacter</taxon>
    </lineage>
</organism>
<comment type="caution">
    <text evidence="10">The sequence shown here is derived from an EMBL/GenBank/DDBJ whole genome shotgun (WGS) entry which is preliminary data.</text>
</comment>
<evidence type="ECO:0000256" key="5">
    <source>
        <dbReference type="ARBA" id="ARBA00022741"/>
    </source>
</evidence>
<dbReference type="RefSeq" id="WP_218392739.1">
    <property type="nucleotide sequence ID" value="NZ_JAHUZE010000002.1"/>
</dbReference>
<dbReference type="SMART" id="SM00911">
    <property type="entry name" value="HWE_HK"/>
    <property type="match status" value="1"/>
</dbReference>
<keyword evidence="7 10" id="KW-0067">ATP-binding</keyword>
<evidence type="ECO:0000259" key="9">
    <source>
        <dbReference type="SMART" id="SM00911"/>
    </source>
</evidence>
<reference evidence="10 11" key="1">
    <citation type="submission" date="2021-05" db="EMBL/GenBank/DDBJ databases">
        <title>Culturable bacteria isolated from Daya Bay.</title>
        <authorList>
            <person name="Zheng W."/>
            <person name="Yu S."/>
            <person name="Huang Y."/>
        </authorList>
    </citation>
    <scope>NUCLEOTIDE SEQUENCE [LARGE SCALE GENOMIC DNA]</scope>
    <source>
        <strain evidence="10 11">DP4N28-5</strain>
    </source>
</reference>
<evidence type="ECO:0000256" key="1">
    <source>
        <dbReference type="ARBA" id="ARBA00000085"/>
    </source>
</evidence>
<evidence type="ECO:0000256" key="4">
    <source>
        <dbReference type="ARBA" id="ARBA00022679"/>
    </source>
</evidence>
<dbReference type="EMBL" id="JAHUZE010000002">
    <property type="protein sequence ID" value="MBV7379626.1"/>
    <property type="molecule type" value="Genomic_DNA"/>
</dbReference>
<name>A0ABS6T2Z6_9RHOB</name>
<dbReference type="InterPro" id="IPR003594">
    <property type="entry name" value="HATPase_dom"/>
</dbReference>
<evidence type="ECO:0000256" key="2">
    <source>
        <dbReference type="ARBA" id="ARBA00012438"/>
    </source>
</evidence>